<organism evidence="12 13">
    <name type="scientific">Hafnia alvei ATCC 51873</name>
    <dbReference type="NCBI Taxonomy" id="1002364"/>
    <lineage>
        <taxon>Bacteria</taxon>
        <taxon>Pseudomonadati</taxon>
        <taxon>Pseudomonadota</taxon>
        <taxon>Gammaproteobacteria</taxon>
        <taxon>Enterobacterales</taxon>
        <taxon>Hafniaceae</taxon>
        <taxon>Hafnia</taxon>
    </lineage>
</organism>
<dbReference type="Gene3D" id="1.20.1530.20">
    <property type="match status" value="1"/>
</dbReference>
<dbReference type="PATRIC" id="fig|1002364.3.peg.3418"/>
<keyword evidence="8 9" id="KW-0472">Membrane</keyword>
<feature type="transmembrane region" description="Helical" evidence="9">
    <location>
        <begin position="111"/>
        <end position="132"/>
    </location>
</feature>
<dbReference type="Proteomes" id="UP000005959">
    <property type="component" value="Unassembled WGS sequence"/>
</dbReference>
<dbReference type="InterPro" id="IPR006153">
    <property type="entry name" value="Cation/H_exchanger_TM"/>
</dbReference>
<dbReference type="InterPro" id="IPR036291">
    <property type="entry name" value="NAD(P)-bd_dom_sf"/>
</dbReference>
<dbReference type="Pfam" id="PF02254">
    <property type="entry name" value="TrkA_N"/>
    <property type="match status" value="1"/>
</dbReference>
<dbReference type="HOGENOM" id="CLU_005912_10_1_6"/>
<evidence type="ECO:0000256" key="4">
    <source>
        <dbReference type="ARBA" id="ARBA00022475"/>
    </source>
</evidence>
<feature type="transmembrane region" description="Helical" evidence="9">
    <location>
        <begin position="321"/>
        <end position="341"/>
    </location>
</feature>
<dbReference type="AlphaFoldDB" id="G9YB24"/>
<evidence type="ECO:0000259" key="10">
    <source>
        <dbReference type="Pfam" id="PF00999"/>
    </source>
</evidence>
<dbReference type="GO" id="GO:0015297">
    <property type="term" value="F:antiporter activity"/>
    <property type="evidence" value="ECO:0007669"/>
    <property type="project" value="UniProtKB-KW"/>
</dbReference>
<keyword evidence="4" id="KW-1003">Cell membrane</keyword>
<keyword evidence="6 9" id="KW-1133">Transmembrane helix</keyword>
<evidence type="ECO:0000256" key="9">
    <source>
        <dbReference type="SAM" id="Phobius"/>
    </source>
</evidence>
<dbReference type="EMBL" id="AGCI01000091">
    <property type="protein sequence ID" value="EHM39636.1"/>
    <property type="molecule type" value="Genomic_DNA"/>
</dbReference>
<evidence type="ECO:0000256" key="2">
    <source>
        <dbReference type="ARBA" id="ARBA00022448"/>
    </source>
</evidence>
<feature type="transmembrane region" description="Helical" evidence="9">
    <location>
        <begin position="173"/>
        <end position="195"/>
    </location>
</feature>
<dbReference type="GO" id="GO:1902600">
    <property type="term" value="P:proton transmembrane transport"/>
    <property type="evidence" value="ECO:0007669"/>
    <property type="project" value="InterPro"/>
</dbReference>
<sequence>MLLNCHDNHLFLLIVSKVHIMELSTPLMLVIIGISSLAAQWLAWRLRIPAILPLLLIGIALGPVTHVIAPDALFGELLFPLVSLSVAIILFEGSLTLRFEEIRGLGGVVRNLVSIGMLVTFAIISVSCWWLLGFSAELSALVGAVTVVTGPTVIAPLMRVVRPKASINRVLRWEGIVIDPVGAIFTVLVFEFIVLRQNSEAWTHLFVTFGKTVVLGLLIGALFGYVLGIGLRKVWIPRYLQNLAVLAVMLSAFGFSNAVAEESGLLAVTVMGIWLANMRDVDISDILAFKEELSAILISALFIILAARLDIGALWAMGWPLVIVLLIVQFVARPLCIAVSTAGSSLRWQEKALLSWIAPRGIVAAAVSSLFALTLQRMNYPEADKLVTVVFAVIIGTVVLQSLTSARLARWLGVQQQKPRGVLIIGANTVARAVAQALMKLKIPVMVTDSSWEYYRQARMDGIPAYYGHAYSEHAENYLDLSDTAQVLALSPNRHQNALAVYHFGHIFGERKVFSIRSSAQLKGRSNGESSRFRRHEILFNHEATYSRLSTLLGKGAVIKATKLNENFGWVEYLEKHQGVIPLFAQKEDGSLQPVNENSVPAMPCTLVALVQGEQVTPSN</sequence>
<evidence type="ECO:0000256" key="7">
    <source>
        <dbReference type="ARBA" id="ARBA00023065"/>
    </source>
</evidence>
<dbReference type="GO" id="GO:0006813">
    <property type="term" value="P:potassium ion transport"/>
    <property type="evidence" value="ECO:0007669"/>
    <property type="project" value="InterPro"/>
</dbReference>
<evidence type="ECO:0000313" key="12">
    <source>
        <dbReference type="EMBL" id="EHM39636.1"/>
    </source>
</evidence>
<feature type="transmembrane region" description="Helical" evidence="9">
    <location>
        <begin position="138"/>
        <end position="161"/>
    </location>
</feature>
<feature type="transmembrane region" description="Helical" evidence="9">
    <location>
        <begin position="239"/>
        <end position="258"/>
    </location>
</feature>
<evidence type="ECO:0000256" key="6">
    <source>
        <dbReference type="ARBA" id="ARBA00022989"/>
    </source>
</evidence>
<dbReference type="Pfam" id="PF00999">
    <property type="entry name" value="Na_H_Exchanger"/>
    <property type="match status" value="1"/>
</dbReference>
<reference evidence="12 13" key="1">
    <citation type="submission" date="2011-08" db="EMBL/GenBank/DDBJ databases">
        <authorList>
            <person name="Weinstock G."/>
            <person name="Sodergren E."/>
            <person name="Clifton S."/>
            <person name="Fulton L."/>
            <person name="Fulton B."/>
            <person name="Courtney L."/>
            <person name="Fronick C."/>
            <person name="Harrison M."/>
            <person name="Strong C."/>
            <person name="Farmer C."/>
            <person name="Delahaunty K."/>
            <person name="Markovic C."/>
            <person name="Hall O."/>
            <person name="Minx P."/>
            <person name="Tomlinson C."/>
            <person name="Mitreva M."/>
            <person name="Hou S."/>
            <person name="Chen J."/>
            <person name="Wollam A."/>
            <person name="Pepin K.H."/>
            <person name="Johnson M."/>
            <person name="Bhonagiri V."/>
            <person name="Zhang X."/>
            <person name="Suruliraj S."/>
            <person name="Warren W."/>
            <person name="Chinwalla A."/>
            <person name="Mardis E.R."/>
            <person name="Wilson R.K."/>
        </authorList>
    </citation>
    <scope>NUCLEOTIDE SEQUENCE [LARGE SCALE GENOMIC DNA]</scope>
    <source>
        <strain evidence="12 13">ATCC 51873</strain>
    </source>
</reference>
<gene>
    <name evidence="12" type="ORF">HMPREF0454_03787</name>
</gene>
<dbReference type="InterPro" id="IPR038770">
    <property type="entry name" value="Na+/solute_symporter_sf"/>
</dbReference>
<feature type="transmembrane region" description="Helical" evidence="9">
    <location>
        <begin position="20"/>
        <end position="43"/>
    </location>
</feature>
<dbReference type="GO" id="GO:0005886">
    <property type="term" value="C:plasma membrane"/>
    <property type="evidence" value="ECO:0007669"/>
    <property type="project" value="UniProtKB-SubCell"/>
</dbReference>
<dbReference type="PANTHER" id="PTHR32507:SF0">
    <property type="entry name" value="NA(+)_H(+) ANTIPORTER 2-RELATED"/>
    <property type="match status" value="1"/>
</dbReference>
<comment type="caution">
    <text evidence="12">The sequence shown here is derived from an EMBL/GenBank/DDBJ whole genome shotgun (WGS) entry which is preliminary data.</text>
</comment>
<feature type="transmembrane region" description="Helical" evidence="9">
    <location>
        <begin position="386"/>
        <end position="409"/>
    </location>
</feature>
<comment type="subcellular location">
    <subcellularLocation>
        <location evidence="1">Cell membrane</location>
        <topology evidence="1">Multi-pass membrane protein</topology>
    </subcellularLocation>
</comment>
<accession>G9YB24</accession>
<evidence type="ECO:0000256" key="8">
    <source>
        <dbReference type="ARBA" id="ARBA00023136"/>
    </source>
</evidence>
<keyword evidence="3" id="KW-0050">Antiport</keyword>
<dbReference type="Gene3D" id="3.40.50.720">
    <property type="entry name" value="NAD(P)-binding Rossmann-like Domain"/>
    <property type="match status" value="1"/>
</dbReference>
<evidence type="ECO:0000313" key="13">
    <source>
        <dbReference type="Proteomes" id="UP000005959"/>
    </source>
</evidence>
<dbReference type="InterPro" id="IPR003148">
    <property type="entry name" value="RCK_N"/>
</dbReference>
<feature type="domain" description="RCK N-terminal" evidence="11">
    <location>
        <begin position="422"/>
        <end position="514"/>
    </location>
</feature>
<feature type="transmembrane region" description="Helical" evidence="9">
    <location>
        <begin position="293"/>
        <end position="315"/>
    </location>
</feature>
<feature type="transmembrane region" description="Helical" evidence="9">
    <location>
        <begin position="353"/>
        <end position="374"/>
    </location>
</feature>
<feature type="transmembrane region" description="Helical" evidence="9">
    <location>
        <begin position="201"/>
        <end position="227"/>
    </location>
</feature>
<name>G9YB24_HAFAL</name>
<protein>
    <submittedName>
        <fullName evidence="12">TrkA protein</fullName>
    </submittedName>
</protein>
<keyword evidence="5 9" id="KW-0812">Transmembrane</keyword>
<evidence type="ECO:0000256" key="1">
    <source>
        <dbReference type="ARBA" id="ARBA00004651"/>
    </source>
</evidence>
<feature type="domain" description="Cation/H+ exchanger transmembrane" evidence="10">
    <location>
        <begin position="36"/>
        <end position="410"/>
    </location>
</feature>
<keyword evidence="2" id="KW-0813">Transport</keyword>
<feature type="transmembrane region" description="Helical" evidence="9">
    <location>
        <begin position="50"/>
        <end position="69"/>
    </location>
</feature>
<evidence type="ECO:0000259" key="11">
    <source>
        <dbReference type="Pfam" id="PF02254"/>
    </source>
</evidence>
<dbReference type="SUPFAM" id="SSF51735">
    <property type="entry name" value="NAD(P)-binding Rossmann-fold domains"/>
    <property type="match status" value="1"/>
</dbReference>
<dbReference type="PANTHER" id="PTHR32507">
    <property type="entry name" value="NA(+)/H(+) ANTIPORTER 1"/>
    <property type="match status" value="1"/>
</dbReference>
<proteinExistence type="predicted"/>
<keyword evidence="7" id="KW-0406">Ion transport</keyword>
<evidence type="ECO:0000256" key="5">
    <source>
        <dbReference type="ARBA" id="ARBA00022692"/>
    </source>
</evidence>
<evidence type="ECO:0000256" key="3">
    <source>
        <dbReference type="ARBA" id="ARBA00022449"/>
    </source>
</evidence>